<evidence type="ECO:0000256" key="2">
    <source>
        <dbReference type="ARBA" id="ARBA00022917"/>
    </source>
</evidence>
<dbReference type="SUPFAM" id="SSF54211">
    <property type="entry name" value="Ribosomal protein S5 domain 2-like"/>
    <property type="match status" value="1"/>
</dbReference>
<dbReference type="InterPro" id="IPR000640">
    <property type="entry name" value="EFG_V-like"/>
</dbReference>
<dbReference type="EMBL" id="JAUZMY010000005">
    <property type="protein sequence ID" value="MEE2036938.1"/>
    <property type="molecule type" value="Genomic_DNA"/>
</dbReference>
<proteinExistence type="predicted"/>
<reference evidence="5 6" key="1">
    <citation type="submission" date="2023-08" db="EMBL/GenBank/DDBJ databases">
        <authorList>
            <person name="Girao M."/>
            <person name="Carvalho M.F."/>
        </authorList>
    </citation>
    <scope>NUCLEOTIDE SEQUENCE [LARGE SCALE GENOMIC DNA]</scope>
    <source>
        <strain evidence="5 6">CT-R113</strain>
    </source>
</reference>
<sequence>MSSLPATLNIGIVAHVDAGKTSLTERLLFDAGAVDRLGSVDAGDTRTDSGRIERERGITVRTAVASFRAGPVQVNLIDTPGHTDFVAEVERALSVLDGAVLVLSAVEGVQAHTRVLMRTLRGAGLPVALFVNKTDRRGARPDGVFADVRRLLSPDAVALNRVSGAGTRDARTLPLDRDDPAVAAGIAEVLAAHDDVLLARLVDGLPAPPPARLDSLLAARVSEGLVHPVLFGSAITGEGAPELVRVLTALFPVNAPDPGDTGREPQGTVFAIERSASGEKTGYLRLRSGRLANRDHVVLHRDGSDGSDDRDTTHRGRVTRLEVVGSESDRGRALTAGHIGRVRGLPGLRVGDRLGPPAPGGPGPRFARPSLEALARPEDSGDGPRLHAALVALAEQDPLISVRTVPGEGVSVLLYGEVQKEVVAATLADDFGVGAVFDRSTIVHVERPSGVGEAVETVGSQPADGFVATVGLRVEPGEEGSGVAFRREVELGALLPSFDRAVVETVHDTLAQGLYGWQVTDCVVTLVRSGFVAPTSTARDFRCLTPLVLMRALHRAGTRVMEPVHAFELEVPADALSAVLAALGGAGGHVHESRPRGGVWVLEGELPARAVHGFRSALPGLTRGEGFLVSRRTRVRPVVGTPPRRARTDGNPLNREEYLIHLGRSGPGGRA</sequence>
<dbReference type="InterPro" id="IPR014721">
    <property type="entry name" value="Ribsml_uS5_D2-typ_fold_subgr"/>
</dbReference>
<dbReference type="Gene3D" id="3.30.230.10">
    <property type="match status" value="1"/>
</dbReference>
<keyword evidence="3" id="KW-0342">GTP-binding</keyword>
<comment type="caution">
    <text evidence="5">The sequence shown here is derived from an EMBL/GenBank/DDBJ whole genome shotgun (WGS) entry which is preliminary data.</text>
</comment>
<name>A0ABU7K3W1_9ACTN</name>
<dbReference type="PRINTS" id="PR00315">
    <property type="entry name" value="ELONGATNFCT"/>
</dbReference>
<dbReference type="SMART" id="SM00889">
    <property type="entry name" value="EFG_IV"/>
    <property type="match status" value="1"/>
</dbReference>
<dbReference type="SUPFAM" id="SSF52540">
    <property type="entry name" value="P-loop containing nucleoside triphosphate hydrolases"/>
    <property type="match status" value="1"/>
</dbReference>
<keyword evidence="6" id="KW-1185">Reference proteome</keyword>
<dbReference type="Proteomes" id="UP001356095">
    <property type="component" value="Unassembled WGS sequence"/>
</dbReference>
<keyword evidence="1" id="KW-0547">Nucleotide-binding</keyword>
<organism evidence="5 6">
    <name type="scientific">Nocardiopsis codii</name>
    <dbReference type="NCBI Taxonomy" id="3065942"/>
    <lineage>
        <taxon>Bacteria</taxon>
        <taxon>Bacillati</taxon>
        <taxon>Actinomycetota</taxon>
        <taxon>Actinomycetes</taxon>
        <taxon>Streptosporangiales</taxon>
        <taxon>Nocardiopsidaceae</taxon>
        <taxon>Nocardiopsis</taxon>
    </lineage>
</organism>
<evidence type="ECO:0000256" key="1">
    <source>
        <dbReference type="ARBA" id="ARBA00022741"/>
    </source>
</evidence>
<dbReference type="Gene3D" id="3.40.50.300">
    <property type="entry name" value="P-loop containing nucleotide triphosphate hydrolases"/>
    <property type="match status" value="1"/>
</dbReference>
<evidence type="ECO:0000313" key="6">
    <source>
        <dbReference type="Proteomes" id="UP001356095"/>
    </source>
</evidence>
<feature type="domain" description="Tr-type G" evidence="4">
    <location>
        <begin position="5"/>
        <end position="257"/>
    </location>
</feature>
<evidence type="ECO:0000313" key="5">
    <source>
        <dbReference type="EMBL" id="MEE2036938.1"/>
    </source>
</evidence>
<dbReference type="RefSeq" id="WP_330090740.1">
    <property type="nucleotide sequence ID" value="NZ_JAUZMY010000005.1"/>
</dbReference>
<dbReference type="InterPro" id="IPR035647">
    <property type="entry name" value="EFG_III/V"/>
</dbReference>
<dbReference type="Pfam" id="PF03764">
    <property type="entry name" value="EFG_IV"/>
    <property type="match status" value="1"/>
</dbReference>
<protein>
    <submittedName>
        <fullName evidence="5">GTP-binding protein</fullName>
    </submittedName>
</protein>
<dbReference type="PRINTS" id="PR01037">
    <property type="entry name" value="TCRTETOQM"/>
</dbReference>
<dbReference type="Gene3D" id="2.40.30.10">
    <property type="entry name" value="Translation factors"/>
    <property type="match status" value="1"/>
</dbReference>
<dbReference type="InterPro" id="IPR005517">
    <property type="entry name" value="Transl_elong_EFG/EF2_IV"/>
</dbReference>
<dbReference type="InterPro" id="IPR031157">
    <property type="entry name" value="G_TR_CS"/>
</dbReference>
<dbReference type="NCBIfam" id="TIGR00231">
    <property type="entry name" value="small_GTP"/>
    <property type="match status" value="1"/>
</dbReference>
<dbReference type="InterPro" id="IPR020568">
    <property type="entry name" value="Ribosomal_Su5_D2-typ_SF"/>
</dbReference>
<dbReference type="Pfam" id="PF00009">
    <property type="entry name" value="GTP_EFTU"/>
    <property type="match status" value="1"/>
</dbReference>
<keyword evidence="2" id="KW-0648">Protein biosynthesis</keyword>
<dbReference type="InterPro" id="IPR000795">
    <property type="entry name" value="T_Tr_GTP-bd_dom"/>
</dbReference>
<dbReference type="PANTHER" id="PTHR43261">
    <property type="entry name" value="TRANSLATION ELONGATION FACTOR G-RELATED"/>
    <property type="match status" value="1"/>
</dbReference>
<dbReference type="PROSITE" id="PS51722">
    <property type="entry name" value="G_TR_2"/>
    <property type="match status" value="1"/>
</dbReference>
<dbReference type="Pfam" id="PF00679">
    <property type="entry name" value="EFG_C"/>
    <property type="match status" value="1"/>
</dbReference>
<evidence type="ECO:0000259" key="4">
    <source>
        <dbReference type="PROSITE" id="PS51722"/>
    </source>
</evidence>
<dbReference type="InterPro" id="IPR005225">
    <property type="entry name" value="Small_GTP-bd"/>
</dbReference>
<accession>A0ABU7K3W1</accession>
<dbReference type="InterPro" id="IPR009000">
    <property type="entry name" value="Transl_B-barrel_sf"/>
</dbReference>
<dbReference type="PROSITE" id="PS00301">
    <property type="entry name" value="G_TR_1"/>
    <property type="match status" value="1"/>
</dbReference>
<evidence type="ECO:0000256" key="3">
    <source>
        <dbReference type="ARBA" id="ARBA00023134"/>
    </source>
</evidence>
<dbReference type="PANTHER" id="PTHR43261:SF1">
    <property type="entry name" value="RIBOSOME-RELEASING FACTOR 2, MITOCHONDRIAL"/>
    <property type="match status" value="1"/>
</dbReference>
<dbReference type="SUPFAM" id="SSF50447">
    <property type="entry name" value="Translation proteins"/>
    <property type="match status" value="1"/>
</dbReference>
<dbReference type="SUPFAM" id="SSF54980">
    <property type="entry name" value="EF-G C-terminal domain-like"/>
    <property type="match status" value="2"/>
</dbReference>
<gene>
    <name evidence="5" type="ORF">Q8791_06860</name>
</gene>
<dbReference type="InterPro" id="IPR027417">
    <property type="entry name" value="P-loop_NTPase"/>
</dbReference>